<organism evidence="1 2">
    <name type="scientific">Pleurodeles waltl</name>
    <name type="common">Iberian ribbed newt</name>
    <dbReference type="NCBI Taxonomy" id="8319"/>
    <lineage>
        <taxon>Eukaryota</taxon>
        <taxon>Metazoa</taxon>
        <taxon>Chordata</taxon>
        <taxon>Craniata</taxon>
        <taxon>Vertebrata</taxon>
        <taxon>Euteleostomi</taxon>
        <taxon>Amphibia</taxon>
        <taxon>Batrachia</taxon>
        <taxon>Caudata</taxon>
        <taxon>Salamandroidea</taxon>
        <taxon>Salamandridae</taxon>
        <taxon>Pleurodelinae</taxon>
        <taxon>Pleurodeles</taxon>
    </lineage>
</organism>
<comment type="caution">
    <text evidence="1">The sequence shown here is derived from an EMBL/GenBank/DDBJ whole genome shotgun (WGS) entry which is preliminary data.</text>
</comment>
<dbReference type="Proteomes" id="UP001066276">
    <property type="component" value="Chromosome 10"/>
</dbReference>
<evidence type="ECO:0000313" key="1">
    <source>
        <dbReference type="EMBL" id="KAJ1099735.1"/>
    </source>
</evidence>
<sequence>MKASEDDEAMRILNDSFYQGGPMETKTHVELQLFVKIAEELMVEKGAVLRGDGIMPYNIDRDMIQLAHEDHLQSTMTKVRLTAVFVVLL</sequence>
<evidence type="ECO:0000313" key="2">
    <source>
        <dbReference type="Proteomes" id="UP001066276"/>
    </source>
</evidence>
<gene>
    <name evidence="1" type="ORF">NDU88_004833</name>
</gene>
<name>A0AAV7M7G3_PLEWA</name>
<reference evidence="1" key="1">
    <citation type="journal article" date="2022" name="bioRxiv">
        <title>Sequencing and chromosome-scale assembly of the giantPleurodeles waltlgenome.</title>
        <authorList>
            <person name="Brown T."/>
            <person name="Elewa A."/>
            <person name="Iarovenko S."/>
            <person name="Subramanian E."/>
            <person name="Araus A.J."/>
            <person name="Petzold A."/>
            <person name="Susuki M."/>
            <person name="Suzuki K.-i.T."/>
            <person name="Hayashi T."/>
            <person name="Toyoda A."/>
            <person name="Oliveira C."/>
            <person name="Osipova E."/>
            <person name="Leigh N.D."/>
            <person name="Simon A."/>
            <person name="Yun M.H."/>
        </authorList>
    </citation>
    <scope>NUCLEOTIDE SEQUENCE</scope>
    <source>
        <strain evidence="1">20211129_DDA</strain>
        <tissue evidence="1">Liver</tissue>
    </source>
</reference>
<dbReference type="AlphaFoldDB" id="A0AAV7M7G3"/>
<protein>
    <submittedName>
        <fullName evidence="1">Uncharacterized protein</fullName>
    </submittedName>
</protein>
<keyword evidence="2" id="KW-1185">Reference proteome</keyword>
<proteinExistence type="predicted"/>
<accession>A0AAV7M7G3</accession>
<dbReference type="EMBL" id="JANPWB010000014">
    <property type="protein sequence ID" value="KAJ1099735.1"/>
    <property type="molecule type" value="Genomic_DNA"/>
</dbReference>